<protein>
    <submittedName>
        <fullName evidence="10">MFS sugar transporter-like protein</fullName>
    </submittedName>
</protein>
<feature type="transmembrane region" description="Helical" evidence="8">
    <location>
        <begin position="303"/>
        <end position="321"/>
    </location>
</feature>
<feature type="transmembrane region" description="Helical" evidence="8">
    <location>
        <begin position="185"/>
        <end position="203"/>
    </location>
</feature>
<feature type="transmembrane region" description="Helical" evidence="8">
    <location>
        <begin position="151"/>
        <end position="173"/>
    </location>
</feature>
<feature type="transmembrane region" description="Helical" evidence="8">
    <location>
        <begin position="474"/>
        <end position="493"/>
    </location>
</feature>
<evidence type="ECO:0000256" key="3">
    <source>
        <dbReference type="ARBA" id="ARBA00022448"/>
    </source>
</evidence>
<comment type="similarity">
    <text evidence="2 7">Belongs to the major facilitator superfamily. Sugar transporter (TC 2.A.1.1) family.</text>
</comment>
<feature type="transmembrane region" description="Helical" evidence="8">
    <location>
        <begin position="90"/>
        <end position="115"/>
    </location>
</feature>
<evidence type="ECO:0000259" key="9">
    <source>
        <dbReference type="PROSITE" id="PS50850"/>
    </source>
</evidence>
<dbReference type="PROSITE" id="PS50850">
    <property type="entry name" value="MFS"/>
    <property type="match status" value="1"/>
</dbReference>
<sequence>MAISSHDKEAKTTDHVEALTFELDAIDTLRGVAALKVAERLEPVQKLSKGMVQLYVICGFMFLGASLGGYDASLMGNLMAMPFFQAEFDAQILGAKTGLISSMYSIGAVSALPFVGPCGDTWGRRPGIALGCVIVIIGTVIQGTSHHLPQYLAGRFFLGFGGTVASVVPAYIVEIAHPTYRGVIGGLYNCCYYVGSVLAAIVLRGCVGYQSNQSWLIPTWFQMALPSILLISIFFFPESPRWQFSHGQVEKCRASLIKYHGNGDSESLYVKLQLREFAEELELNGADKRWWDYRTLFNSRASLYRVILCAVSVPAFSQWTGQAGVSYFLPAMLSTMGVTSTLVVLDINLGLAVASGIAACIGASCMDFFGRRKTLITCCLVLVVMWAGMLACTGTFNASGSDSSARASIAFIFLVGISFSFGYTPLQQLYAVEVLRYEQRAKGIAFAAMMMSGASLVNLFATPIALEKIAWKTYYVWLAACAAQAIYYYFFMVETKGHTLEEMNYIFNQKNPKKASLEYKDNIIEGTKG</sequence>
<dbReference type="InterPro" id="IPR050360">
    <property type="entry name" value="MFS_Sugar_Transporters"/>
</dbReference>
<dbReference type="Gene3D" id="1.20.1250.20">
    <property type="entry name" value="MFS general substrate transporter like domains"/>
    <property type="match status" value="1"/>
</dbReference>
<dbReference type="SUPFAM" id="SSF103473">
    <property type="entry name" value="MFS general substrate transporter"/>
    <property type="match status" value="1"/>
</dbReference>
<dbReference type="PANTHER" id="PTHR48022">
    <property type="entry name" value="PLASTIDIC GLUCOSE TRANSPORTER 4"/>
    <property type="match status" value="1"/>
</dbReference>
<gene>
    <name evidence="10" type="ORF">BGW36DRAFT_407492</name>
</gene>
<dbReference type="NCBIfam" id="TIGR00879">
    <property type="entry name" value="SP"/>
    <property type="match status" value="1"/>
</dbReference>
<evidence type="ECO:0000256" key="8">
    <source>
        <dbReference type="SAM" id="Phobius"/>
    </source>
</evidence>
<keyword evidence="4 8" id="KW-0812">Transmembrane</keyword>
<feature type="transmembrane region" description="Helical" evidence="8">
    <location>
        <begin position="341"/>
        <end position="363"/>
    </location>
</feature>
<evidence type="ECO:0000256" key="4">
    <source>
        <dbReference type="ARBA" id="ARBA00022692"/>
    </source>
</evidence>
<feature type="transmembrane region" description="Helical" evidence="8">
    <location>
        <begin position="444"/>
        <end position="462"/>
    </location>
</feature>
<organism evidence="10 11">
    <name type="scientific">Talaromyces proteolyticus</name>
    <dbReference type="NCBI Taxonomy" id="1131652"/>
    <lineage>
        <taxon>Eukaryota</taxon>
        <taxon>Fungi</taxon>
        <taxon>Dikarya</taxon>
        <taxon>Ascomycota</taxon>
        <taxon>Pezizomycotina</taxon>
        <taxon>Eurotiomycetes</taxon>
        <taxon>Eurotiomycetidae</taxon>
        <taxon>Eurotiales</taxon>
        <taxon>Trichocomaceae</taxon>
        <taxon>Talaromyces</taxon>
        <taxon>Talaromyces sect. Bacilispori</taxon>
    </lineage>
</organism>
<evidence type="ECO:0000256" key="7">
    <source>
        <dbReference type="RuleBase" id="RU003346"/>
    </source>
</evidence>
<keyword evidence="11" id="KW-1185">Reference proteome</keyword>
<dbReference type="Pfam" id="PF00083">
    <property type="entry name" value="Sugar_tr"/>
    <property type="match status" value="1"/>
</dbReference>
<dbReference type="InterPro" id="IPR020846">
    <property type="entry name" value="MFS_dom"/>
</dbReference>
<keyword evidence="10" id="KW-0762">Sugar transport</keyword>
<feature type="domain" description="Major facilitator superfamily (MFS) profile" evidence="9">
    <location>
        <begin position="57"/>
        <end position="496"/>
    </location>
</feature>
<comment type="caution">
    <text evidence="10">The sequence shown here is derived from an EMBL/GenBank/DDBJ whole genome shotgun (WGS) entry which is preliminary data.</text>
</comment>
<keyword evidence="3 7" id="KW-0813">Transport</keyword>
<evidence type="ECO:0000313" key="10">
    <source>
        <dbReference type="EMBL" id="KAH8697485.1"/>
    </source>
</evidence>
<dbReference type="EMBL" id="JAJTJA010000006">
    <property type="protein sequence ID" value="KAH8697485.1"/>
    <property type="molecule type" value="Genomic_DNA"/>
</dbReference>
<accession>A0AAD4PW58</accession>
<evidence type="ECO:0000256" key="2">
    <source>
        <dbReference type="ARBA" id="ARBA00010992"/>
    </source>
</evidence>
<dbReference type="FunFam" id="1.20.1250.20:FF:000134">
    <property type="entry name" value="MFS sugar transporter protein"/>
    <property type="match status" value="1"/>
</dbReference>
<dbReference type="GeneID" id="70249330"/>
<evidence type="ECO:0000256" key="5">
    <source>
        <dbReference type="ARBA" id="ARBA00022989"/>
    </source>
</evidence>
<feature type="transmembrane region" description="Helical" evidence="8">
    <location>
        <begin position="215"/>
        <end position="236"/>
    </location>
</feature>
<feature type="transmembrane region" description="Helical" evidence="8">
    <location>
        <begin position="404"/>
        <end position="423"/>
    </location>
</feature>
<evidence type="ECO:0000256" key="6">
    <source>
        <dbReference type="ARBA" id="ARBA00023136"/>
    </source>
</evidence>
<dbReference type="InterPro" id="IPR003663">
    <property type="entry name" value="Sugar/inositol_transpt"/>
</dbReference>
<keyword evidence="5 8" id="KW-1133">Transmembrane helix</keyword>
<dbReference type="InterPro" id="IPR005828">
    <property type="entry name" value="MFS_sugar_transport-like"/>
</dbReference>
<dbReference type="PANTHER" id="PTHR48022:SF13">
    <property type="entry name" value="MAJOR FACILITATOR SUPERFAMILY (MFS) PROFILE DOMAIN-CONTAINING PROTEIN"/>
    <property type="match status" value="1"/>
</dbReference>
<dbReference type="GO" id="GO:0005351">
    <property type="term" value="F:carbohydrate:proton symporter activity"/>
    <property type="evidence" value="ECO:0007669"/>
    <property type="project" value="TreeGrafter"/>
</dbReference>
<feature type="transmembrane region" description="Helical" evidence="8">
    <location>
        <begin position="127"/>
        <end position="145"/>
    </location>
</feature>
<name>A0AAD4PW58_9EURO</name>
<proteinExistence type="inferred from homology"/>
<feature type="transmembrane region" description="Helical" evidence="8">
    <location>
        <begin position="52"/>
        <end position="70"/>
    </location>
</feature>
<dbReference type="Proteomes" id="UP001201262">
    <property type="component" value="Unassembled WGS sequence"/>
</dbReference>
<dbReference type="GO" id="GO:0016020">
    <property type="term" value="C:membrane"/>
    <property type="evidence" value="ECO:0007669"/>
    <property type="project" value="UniProtKB-SubCell"/>
</dbReference>
<comment type="subcellular location">
    <subcellularLocation>
        <location evidence="1">Membrane</location>
        <topology evidence="1">Multi-pass membrane protein</topology>
    </subcellularLocation>
</comment>
<keyword evidence="6 8" id="KW-0472">Membrane</keyword>
<dbReference type="AlphaFoldDB" id="A0AAD4PW58"/>
<feature type="transmembrane region" description="Helical" evidence="8">
    <location>
        <begin position="375"/>
        <end position="398"/>
    </location>
</feature>
<evidence type="ECO:0000313" key="11">
    <source>
        <dbReference type="Proteomes" id="UP001201262"/>
    </source>
</evidence>
<dbReference type="RefSeq" id="XP_046072186.1">
    <property type="nucleotide sequence ID" value="XM_046219043.1"/>
</dbReference>
<evidence type="ECO:0000256" key="1">
    <source>
        <dbReference type="ARBA" id="ARBA00004141"/>
    </source>
</evidence>
<dbReference type="InterPro" id="IPR036259">
    <property type="entry name" value="MFS_trans_sf"/>
</dbReference>
<reference evidence="10" key="1">
    <citation type="submission" date="2021-12" db="EMBL/GenBank/DDBJ databases">
        <title>Convergent genome expansion in fungi linked to evolution of root-endophyte symbiosis.</title>
        <authorList>
            <consortium name="DOE Joint Genome Institute"/>
            <person name="Ke Y.-H."/>
            <person name="Bonito G."/>
            <person name="Liao H.-L."/>
            <person name="Looney B."/>
            <person name="Rojas-Flechas A."/>
            <person name="Nash J."/>
            <person name="Hameed K."/>
            <person name="Schadt C."/>
            <person name="Martin F."/>
            <person name="Crous P.W."/>
            <person name="Miettinen O."/>
            <person name="Magnuson J.K."/>
            <person name="Labbe J."/>
            <person name="Jacobson D."/>
            <person name="Doktycz M.J."/>
            <person name="Veneault-Fourrey C."/>
            <person name="Kuo A."/>
            <person name="Mondo S."/>
            <person name="Calhoun S."/>
            <person name="Riley R."/>
            <person name="Ohm R."/>
            <person name="LaButti K."/>
            <person name="Andreopoulos B."/>
            <person name="Pangilinan J."/>
            <person name="Nolan M."/>
            <person name="Tritt A."/>
            <person name="Clum A."/>
            <person name="Lipzen A."/>
            <person name="Daum C."/>
            <person name="Barry K."/>
            <person name="Grigoriev I.V."/>
            <person name="Vilgalys R."/>
        </authorList>
    </citation>
    <scope>NUCLEOTIDE SEQUENCE</scope>
    <source>
        <strain evidence="10">PMI_201</strain>
    </source>
</reference>